<organism evidence="6 7">
    <name type="scientific">Populibacterium corticicola</name>
    <dbReference type="NCBI Taxonomy" id="1812826"/>
    <lineage>
        <taxon>Bacteria</taxon>
        <taxon>Bacillati</taxon>
        <taxon>Actinomycetota</taxon>
        <taxon>Actinomycetes</taxon>
        <taxon>Micrococcales</taxon>
        <taxon>Jonesiaceae</taxon>
        <taxon>Populibacterium</taxon>
    </lineage>
</organism>
<dbReference type="Proteomes" id="UP001597391">
    <property type="component" value="Unassembled WGS sequence"/>
</dbReference>
<dbReference type="InterPro" id="IPR036388">
    <property type="entry name" value="WH-like_DNA-bd_sf"/>
</dbReference>
<dbReference type="PROSITE" id="PS50995">
    <property type="entry name" value="HTH_MARR_2"/>
    <property type="match status" value="1"/>
</dbReference>
<dbReference type="RefSeq" id="WP_377466464.1">
    <property type="nucleotide sequence ID" value="NZ_JBHUOP010000003.1"/>
</dbReference>
<dbReference type="Pfam" id="PF12802">
    <property type="entry name" value="MarR_2"/>
    <property type="match status" value="1"/>
</dbReference>
<comment type="caution">
    <text evidence="6">The sequence shown here is derived from an EMBL/GenBank/DDBJ whole genome shotgun (WGS) entry which is preliminary data.</text>
</comment>
<keyword evidence="7" id="KW-1185">Reference proteome</keyword>
<evidence type="ECO:0000313" key="7">
    <source>
        <dbReference type="Proteomes" id="UP001597391"/>
    </source>
</evidence>
<evidence type="ECO:0000256" key="4">
    <source>
        <dbReference type="SAM" id="MobiDB-lite"/>
    </source>
</evidence>
<evidence type="ECO:0000256" key="3">
    <source>
        <dbReference type="ARBA" id="ARBA00023163"/>
    </source>
</evidence>
<dbReference type="InterPro" id="IPR036390">
    <property type="entry name" value="WH_DNA-bd_sf"/>
</dbReference>
<dbReference type="PANTHER" id="PTHR42756">
    <property type="entry name" value="TRANSCRIPTIONAL REGULATOR, MARR"/>
    <property type="match status" value="1"/>
</dbReference>
<evidence type="ECO:0000313" key="6">
    <source>
        <dbReference type="EMBL" id="MFD2840595.1"/>
    </source>
</evidence>
<feature type="domain" description="HTH marR-type" evidence="5">
    <location>
        <begin position="42"/>
        <end position="183"/>
    </location>
</feature>
<dbReference type="Gene3D" id="1.10.10.10">
    <property type="entry name" value="Winged helix-like DNA-binding domain superfamily/Winged helix DNA-binding domain"/>
    <property type="match status" value="1"/>
</dbReference>
<dbReference type="EMBL" id="JBHUOP010000003">
    <property type="protein sequence ID" value="MFD2840595.1"/>
    <property type="molecule type" value="Genomic_DNA"/>
</dbReference>
<dbReference type="SMART" id="SM00347">
    <property type="entry name" value="HTH_MARR"/>
    <property type="match status" value="1"/>
</dbReference>
<dbReference type="SUPFAM" id="SSF46785">
    <property type="entry name" value="Winged helix' DNA-binding domain"/>
    <property type="match status" value="1"/>
</dbReference>
<keyword evidence="3" id="KW-0804">Transcription</keyword>
<proteinExistence type="predicted"/>
<keyword evidence="2" id="KW-0238">DNA-binding</keyword>
<reference evidence="7" key="1">
    <citation type="journal article" date="2019" name="Int. J. Syst. Evol. Microbiol.">
        <title>The Global Catalogue of Microorganisms (GCM) 10K type strain sequencing project: providing services to taxonomists for standard genome sequencing and annotation.</title>
        <authorList>
            <consortium name="The Broad Institute Genomics Platform"/>
            <consortium name="The Broad Institute Genome Sequencing Center for Infectious Disease"/>
            <person name="Wu L."/>
            <person name="Ma J."/>
        </authorList>
    </citation>
    <scope>NUCLEOTIDE SEQUENCE [LARGE SCALE GENOMIC DNA]</scope>
    <source>
        <strain evidence="7">KCTC 33576</strain>
    </source>
</reference>
<feature type="compositionally biased region" description="Basic and acidic residues" evidence="4">
    <location>
        <begin position="1"/>
        <end position="12"/>
    </location>
</feature>
<evidence type="ECO:0000259" key="5">
    <source>
        <dbReference type="PROSITE" id="PS50995"/>
    </source>
</evidence>
<accession>A0ABW5XH81</accession>
<gene>
    <name evidence="6" type="ORF">ACFSYH_08430</name>
</gene>
<sequence>MVFDATRDAEHKAPRRGTSTNTTDDSPDFADRAVTQWAAQRPDLDFSAMGTLARFARLGLYGGQLVDQTFGEVGLDRGDFDVLASLRRNGANHRMMPSELADILLTTRGGMTKRIDRLITRGLVIRAPHETDRRSSYISLSEEGLRCIDTLVEQHVTREAELLGVLTPEERVAFDGILRKLLRTYENHDER</sequence>
<keyword evidence="1" id="KW-0805">Transcription regulation</keyword>
<dbReference type="InterPro" id="IPR000835">
    <property type="entry name" value="HTH_MarR-typ"/>
</dbReference>
<dbReference type="PRINTS" id="PR00598">
    <property type="entry name" value="HTHMARR"/>
</dbReference>
<protein>
    <submittedName>
        <fullName evidence="6">MarR family winged helix-turn-helix transcriptional regulator</fullName>
    </submittedName>
</protein>
<name>A0ABW5XH81_9MICO</name>
<dbReference type="PANTHER" id="PTHR42756:SF1">
    <property type="entry name" value="TRANSCRIPTIONAL REPRESSOR OF EMRAB OPERON"/>
    <property type="match status" value="1"/>
</dbReference>
<evidence type="ECO:0000256" key="2">
    <source>
        <dbReference type="ARBA" id="ARBA00023125"/>
    </source>
</evidence>
<evidence type="ECO:0000256" key="1">
    <source>
        <dbReference type="ARBA" id="ARBA00023015"/>
    </source>
</evidence>
<feature type="region of interest" description="Disordered" evidence="4">
    <location>
        <begin position="1"/>
        <end position="28"/>
    </location>
</feature>